<sequence>MLLSLVGCFFFTSCSKKGAAGPVPRNIKVSVTATAAFSVKLSAIKADETVNSAIDTKTVSSGSYEFTTGLVAGGVLYLEIQNAGAENTVSYTITNNGTVVKSASGTELGSFSKITTDYTVN</sequence>
<accession>A0ABR7WM97</accession>
<name>A0ABR7WM97_9SPHI</name>
<proteinExistence type="predicted"/>
<comment type="caution">
    <text evidence="1">The sequence shown here is derived from an EMBL/GenBank/DDBJ whole genome shotgun (WGS) entry which is preliminary data.</text>
</comment>
<reference evidence="1 2" key="1">
    <citation type="submission" date="2020-09" db="EMBL/GenBank/DDBJ databases">
        <title>Novel species of Mucilaginibacter isolated from a glacier on the Tibetan Plateau.</title>
        <authorList>
            <person name="Liu Q."/>
            <person name="Xin Y.-H."/>
        </authorList>
    </citation>
    <scope>NUCLEOTIDE SEQUENCE [LARGE SCALE GENOMIC DNA]</scope>
    <source>
        <strain evidence="1 2">ZT4R22</strain>
    </source>
</reference>
<protein>
    <submittedName>
        <fullName evidence="1">Uncharacterized protein</fullName>
    </submittedName>
</protein>
<dbReference type="EMBL" id="JACWMY010000003">
    <property type="protein sequence ID" value="MBD1363448.1"/>
    <property type="molecule type" value="Genomic_DNA"/>
</dbReference>
<evidence type="ECO:0000313" key="1">
    <source>
        <dbReference type="EMBL" id="MBD1363448.1"/>
    </source>
</evidence>
<organism evidence="1 2">
    <name type="scientific">Mucilaginibacter pankratovii</name>
    <dbReference type="NCBI Taxonomy" id="2772110"/>
    <lineage>
        <taxon>Bacteria</taxon>
        <taxon>Pseudomonadati</taxon>
        <taxon>Bacteroidota</taxon>
        <taxon>Sphingobacteriia</taxon>
        <taxon>Sphingobacteriales</taxon>
        <taxon>Sphingobacteriaceae</taxon>
        <taxon>Mucilaginibacter</taxon>
    </lineage>
</organism>
<gene>
    <name evidence="1" type="ORF">IDJ77_06470</name>
</gene>
<dbReference type="Proteomes" id="UP000606600">
    <property type="component" value="Unassembled WGS sequence"/>
</dbReference>
<evidence type="ECO:0000313" key="2">
    <source>
        <dbReference type="Proteomes" id="UP000606600"/>
    </source>
</evidence>
<keyword evidence="2" id="KW-1185">Reference proteome</keyword>